<dbReference type="AlphaFoldDB" id="A0A0E9TSQ8"/>
<reference evidence="1" key="2">
    <citation type="journal article" date="2015" name="Fish Shellfish Immunol.">
        <title>Early steps in the European eel (Anguilla anguilla)-Vibrio vulnificus interaction in the gills: Role of the RtxA13 toxin.</title>
        <authorList>
            <person name="Callol A."/>
            <person name="Pajuelo D."/>
            <person name="Ebbesson L."/>
            <person name="Teles M."/>
            <person name="MacKenzie S."/>
            <person name="Amaro C."/>
        </authorList>
    </citation>
    <scope>NUCLEOTIDE SEQUENCE</scope>
</reference>
<accession>A0A0E9TSQ8</accession>
<reference evidence="1" key="1">
    <citation type="submission" date="2014-11" db="EMBL/GenBank/DDBJ databases">
        <authorList>
            <person name="Amaro Gonzalez C."/>
        </authorList>
    </citation>
    <scope>NUCLEOTIDE SEQUENCE</scope>
</reference>
<proteinExistence type="predicted"/>
<organism evidence="1">
    <name type="scientific">Anguilla anguilla</name>
    <name type="common">European freshwater eel</name>
    <name type="synonym">Muraena anguilla</name>
    <dbReference type="NCBI Taxonomy" id="7936"/>
    <lineage>
        <taxon>Eukaryota</taxon>
        <taxon>Metazoa</taxon>
        <taxon>Chordata</taxon>
        <taxon>Craniata</taxon>
        <taxon>Vertebrata</taxon>
        <taxon>Euteleostomi</taxon>
        <taxon>Actinopterygii</taxon>
        <taxon>Neopterygii</taxon>
        <taxon>Teleostei</taxon>
        <taxon>Anguilliformes</taxon>
        <taxon>Anguillidae</taxon>
        <taxon>Anguilla</taxon>
    </lineage>
</organism>
<evidence type="ECO:0000313" key="1">
    <source>
        <dbReference type="EMBL" id="JAH55930.1"/>
    </source>
</evidence>
<dbReference type="EMBL" id="GBXM01052647">
    <property type="protein sequence ID" value="JAH55930.1"/>
    <property type="molecule type" value="Transcribed_RNA"/>
</dbReference>
<sequence>MNIEGQVFYLLIQALL</sequence>
<protein>
    <submittedName>
        <fullName evidence="1">Uncharacterized protein</fullName>
    </submittedName>
</protein>
<name>A0A0E9TSQ8_ANGAN</name>